<evidence type="ECO:0000256" key="2">
    <source>
        <dbReference type="ARBA" id="ARBA00022448"/>
    </source>
</evidence>
<evidence type="ECO:0000256" key="8">
    <source>
        <dbReference type="ARBA" id="ARBA00038436"/>
    </source>
</evidence>
<keyword evidence="7 9" id="KW-0472">Membrane</keyword>
<dbReference type="OrthoDB" id="8030921at2"/>
<keyword evidence="2 9" id="KW-0813">Transport</keyword>
<keyword evidence="3" id="KW-1003">Cell membrane</keyword>
<dbReference type="RefSeq" id="WP_149756406.1">
    <property type="nucleotide sequence ID" value="NZ_FOMS01000008.1"/>
</dbReference>
<evidence type="ECO:0000256" key="1">
    <source>
        <dbReference type="ARBA" id="ARBA00004429"/>
    </source>
</evidence>
<comment type="subcellular location">
    <subcellularLocation>
        <location evidence="1 9">Cell inner membrane</location>
        <topology evidence="1 9">Multi-pass membrane protein</topology>
    </subcellularLocation>
</comment>
<keyword evidence="4 9" id="KW-0997">Cell inner membrane</keyword>
<keyword evidence="6 9" id="KW-1133">Transmembrane helix</keyword>
<feature type="transmembrane region" description="Helical" evidence="9">
    <location>
        <begin position="12"/>
        <end position="32"/>
    </location>
</feature>
<evidence type="ECO:0000256" key="6">
    <source>
        <dbReference type="ARBA" id="ARBA00022989"/>
    </source>
</evidence>
<evidence type="ECO:0000259" key="10">
    <source>
        <dbReference type="Pfam" id="PF04290"/>
    </source>
</evidence>
<comment type="similarity">
    <text evidence="8 9">Belongs to the TRAP transporter small permease family.</text>
</comment>
<reference evidence="11 12" key="1">
    <citation type="submission" date="2016-10" db="EMBL/GenBank/DDBJ databases">
        <authorList>
            <person name="Varghese N."/>
            <person name="Submissions S."/>
        </authorList>
    </citation>
    <scope>NUCLEOTIDE SEQUENCE [LARGE SCALE GENOMIC DNA]</scope>
    <source>
        <strain evidence="12">YIM D21,KCTC 23444,ACCC 10710</strain>
    </source>
</reference>
<feature type="transmembrane region" description="Helical" evidence="9">
    <location>
        <begin position="88"/>
        <end position="107"/>
    </location>
</feature>
<keyword evidence="12" id="KW-1185">Reference proteome</keyword>
<dbReference type="GO" id="GO:0022857">
    <property type="term" value="F:transmembrane transporter activity"/>
    <property type="evidence" value="ECO:0007669"/>
    <property type="project" value="UniProtKB-UniRule"/>
</dbReference>
<protein>
    <recommendedName>
        <fullName evidence="9">TRAP transporter small permease protein</fullName>
    </recommendedName>
</protein>
<dbReference type="PANTHER" id="PTHR35011">
    <property type="entry name" value="2,3-DIKETO-L-GULONATE TRAP TRANSPORTER SMALL PERMEASE PROTEIN YIAM"/>
    <property type="match status" value="1"/>
</dbReference>
<comment type="subunit">
    <text evidence="9">The complex comprises the extracytoplasmic solute receptor protein and the two transmembrane proteins.</text>
</comment>
<dbReference type="GO" id="GO:0005886">
    <property type="term" value="C:plasma membrane"/>
    <property type="evidence" value="ECO:0007669"/>
    <property type="project" value="UniProtKB-SubCell"/>
</dbReference>
<evidence type="ECO:0000313" key="11">
    <source>
        <dbReference type="EMBL" id="SFE28123.1"/>
    </source>
</evidence>
<evidence type="ECO:0000256" key="3">
    <source>
        <dbReference type="ARBA" id="ARBA00022475"/>
    </source>
</evidence>
<dbReference type="AlphaFoldDB" id="A0A1I1ZCA0"/>
<organism evidence="11 12">
    <name type="scientific">Roseivivax sediminis</name>
    <dbReference type="NCBI Taxonomy" id="936889"/>
    <lineage>
        <taxon>Bacteria</taxon>
        <taxon>Pseudomonadati</taxon>
        <taxon>Pseudomonadota</taxon>
        <taxon>Alphaproteobacteria</taxon>
        <taxon>Rhodobacterales</taxon>
        <taxon>Roseobacteraceae</taxon>
        <taxon>Roseivivax</taxon>
    </lineage>
</organism>
<dbReference type="PANTHER" id="PTHR35011:SF10">
    <property type="entry name" value="TRAP TRANSPORTER SMALL PERMEASE PROTEIN"/>
    <property type="match status" value="1"/>
</dbReference>
<evidence type="ECO:0000256" key="7">
    <source>
        <dbReference type="ARBA" id="ARBA00023136"/>
    </source>
</evidence>
<evidence type="ECO:0000256" key="9">
    <source>
        <dbReference type="RuleBase" id="RU369079"/>
    </source>
</evidence>
<evidence type="ECO:0000256" key="5">
    <source>
        <dbReference type="ARBA" id="ARBA00022692"/>
    </source>
</evidence>
<dbReference type="Pfam" id="PF04290">
    <property type="entry name" value="DctQ"/>
    <property type="match status" value="1"/>
</dbReference>
<evidence type="ECO:0000313" key="12">
    <source>
        <dbReference type="Proteomes" id="UP000325289"/>
    </source>
</evidence>
<name>A0A1I1ZCA0_9RHOB</name>
<sequence length="166" mass="17742">MARLLKIYDGVIHGLAVLAALTLALMVVGIVTDVVLRNMGRAPVQATSALIEYGLLFATMAGAPWLVRENGHVAIRALIGLLPDRVGAAVDRAMLVFSIAILALLSWRAGVVAFEAVERGAVDIRSIALPAWILPVMLCAGFALMGTEFLRLLLRGERFDASRASH</sequence>
<gene>
    <name evidence="11" type="ORF">SAMN04515678_10849</name>
</gene>
<comment type="function">
    <text evidence="9">Part of the tripartite ATP-independent periplasmic (TRAP) transport system.</text>
</comment>
<dbReference type="EMBL" id="FOMS01000008">
    <property type="protein sequence ID" value="SFE28123.1"/>
    <property type="molecule type" value="Genomic_DNA"/>
</dbReference>
<feature type="domain" description="Tripartite ATP-independent periplasmic transporters DctQ component" evidence="10">
    <location>
        <begin position="26"/>
        <end position="155"/>
    </location>
</feature>
<dbReference type="InterPro" id="IPR055348">
    <property type="entry name" value="DctQ"/>
</dbReference>
<feature type="transmembrane region" description="Helical" evidence="9">
    <location>
        <begin position="127"/>
        <end position="154"/>
    </location>
</feature>
<comment type="caution">
    <text evidence="9">Lacks conserved residue(s) required for the propagation of feature annotation.</text>
</comment>
<accession>A0A1I1ZCA0</accession>
<evidence type="ECO:0000256" key="4">
    <source>
        <dbReference type="ARBA" id="ARBA00022519"/>
    </source>
</evidence>
<dbReference type="Proteomes" id="UP000325289">
    <property type="component" value="Unassembled WGS sequence"/>
</dbReference>
<keyword evidence="5 9" id="KW-0812">Transmembrane</keyword>
<dbReference type="GO" id="GO:0015740">
    <property type="term" value="P:C4-dicarboxylate transport"/>
    <property type="evidence" value="ECO:0007669"/>
    <property type="project" value="TreeGrafter"/>
</dbReference>
<proteinExistence type="inferred from homology"/>
<dbReference type="InterPro" id="IPR007387">
    <property type="entry name" value="TRAP_DctQ"/>
</dbReference>